<dbReference type="PANTHER" id="PTHR40621:SF6">
    <property type="entry name" value="AP-1-LIKE TRANSCRIPTION FACTOR YAP1-RELATED"/>
    <property type="match status" value="1"/>
</dbReference>
<accession>A0A0D8JTI1</accession>
<feature type="region of interest" description="Disordered" evidence="4">
    <location>
        <begin position="76"/>
        <end position="107"/>
    </location>
</feature>
<dbReference type="RefSeq" id="XP_012214175.1">
    <property type="nucleotide sequence ID" value="XM_012358752.1"/>
</dbReference>
<comment type="subcellular location">
    <subcellularLocation>
        <location evidence="1">Nucleus</location>
    </subcellularLocation>
</comment>
<dbReference type="PROSITE" id="PS50217">
    <property type="entry name" value="BZIP"/>
    <property type="match status" value="1"/>
</dbReference>
<keyword evidence="2" id="KW-0539">Nucleus</keyword>
<dbReference type="EMBL" id="GG704912">
    <property type="protein sequence ID" value="KJF60449.1"/>
    <property type="molecule type" value="Genomic_DNA"/>
</dbReference>
<dbReference type="GO" id="GO:0090575">
    <property type="term" value="C:RNA polymerase II transcription regulator complex"/>
    <property type="evidence" value="ECO:0007669"/>
    <property type="project" value="TreeGrafter"/>
</dbReference>
<feature type="compositionally biased region" description="Basic and acidic residues" evidence="4">
    <location>
        <begin position="1"/>
        <end position="11"/>
    </location>
</feature>
<evidence type="ECO:0000256" key="3">
    <source>
        <dbReference type="SAM" id="Coils"/>
    </source>
</evidence>
<reference evidence="7" key="2">
    <citation type="journal article" date="2010" name="Genome Res.">
        <title>Population genomic sequencing of Coccidioides fungi reveals recent hybridization and transposon control.</title>
        <authorList>
            <person name="Neafsey D.E."/>
            <person name="Barker B.M."/>
            <person name="Sharpton T.J."/>
            <person name="Stajich J.E."/>
            <person name="Park D.J."/>
            <person name="Whiston E."/>
            <person name="Hung C.-Y."/>
            <person name="McMahan C."/>
            <person name="White J."/>
            <person name="Sykes S."/>
            <person name="Heiman D."/>
            <person name="Young S."/>
            <person name="Zeng Q."/>
            <person name="Abouelleil A."/>
            <person name="Aftuck L."/>
            <person name="Bessette D."/>
            <person name="Brown A."/>
            <person name="FitzGerald M."/>
            <person name="Lui A."/>
            <person name="Macdonald J.P."/>
            <person name="Priest M."/>
            <person name="Orbach M.J."/>
            <person name="Galgiani J.N."/>
            <person name="Kirkland T.N."/>
            <person name="Cole G.T."/>
            <person name="Birren B.W."/>
            <person name="Henn M.R."/>
            <person name="Taylor J.W."/>
            <person name="Rounsley S.D."/>
        </authorList>
    </citation>
    <scope>GENOME REANNOTATION</scope>
    <source>
        <strain evidence="7">RS</strain>
    </source>
</reference>
<dbReference type="AlphaFoldDB" id="A0A0D8JTI1"/>
<dbReference type="SMART" id="SM00338">
    <property type="entry name" value="BRLZ"/>
    <property type="match status" value="1"/>
</dbReference>
<dbReference type="PANTHER" id="PTHR40621">
    <property type="entry name" value="TRANSCRIPTION FACTOR KAPC-RELATED"/>
    <property type="match status" value="1"/>
</dbReference>
<dbReference type="Proteomes" id="UP000001261">
    <property type="component" value="Unassembled WGS sequence"/>
</dbReference>
<evidence type="ECO:0000313" key="7">
    <source>
        <dbReference type="Proteomes" id="UP000001261"/>
    </source>
</evidence>
<dbReference type="InterPro" id="IPR050936">
    <property type="entry name" value="AP-1-like"/>
</dbReference>
<evidence type="ECO:0000256" key="4">
    <source>
        <dbReference type="SAM" id="MobiDB-lite"/>
    </source>
</evidence>
<evidence type="ECO:0000256" key="2">
    <source>
        <dbReference type="ARBA" id="ARBA00023242"/>
    </source>
</evidence>
<feature type="domain" description="BZIP" evidence="5">
    <location>
        <begin position="100"/>
        <end position="163"/>
    </location>
</feature>
<dbReference type="InParanoid" id="A0A0D8JTI1"/>
<dbReference type="GO" id="GO:0000976">
    <property type="term" value="F:transcription cis-regulatory region binding"/>
    <property type="evidence" value="ECO:0007669"/>
    <property type="project" value="InterPro"/>
</dbReference>
<evidence type="ECO:0000256" key="1">
    <source>
        <dbReference type="ARBA" id="ARBA00004123"/>
    </source>
</evidence>
<proteinExistence type="predicted"/>
<evidence type="ECO:0000259" key="5">
    <source>
        <dbReference type="PROSITE" id="PS50217"/>
    </source>
</evidence>
<feature type="region of interest" description="Disordered" evidence="4">
    <location>
        <begin position="1"/>
        <end position="23"/>
    </location>
</feature>
<dbReference type="OMA" id="PENAMEF"/>
<sequence length="219" mass="25189">MDHRFDTRLQHSLEAPASQPLTVDEFESHVDSGPYSTSETIQKAYAINYSPTSLPNFQSPSYSTQEMIPVEYVGSTSLSERHPCRRKSASNANDEAESLSSMHLRRRAQNRASQRAFRERRERHVKALEERLHRLHEQYRELLQSYARQSEEVGRLNDRIKELMAELETLKPENAMEFNNMVLQHRSGNFDALPYPPAAFSDHPDPVSYLAMPSSRTPG</sequence>
<keyword evidence="7" id="KW-1185">Reference proteome</keyword>
<dbReference type="VEuPathDB" id="FungiDB:CIMG_12388"/>
<dbReference type="STRING" id="246410.A0A0D8JTI1"/>
<gene>
    <name evidence="6" type="ORF">CIMG_12388</name>
</gene>
<dbReference type="InterPro" id="IPR004827">
    <property type="entry name" value="bZIP"/>
</dbReference>
<dbReference type="PROSITE" id="PS00036">
    <property type="entry name" value="BZIP_BASIC"/>
    <property type="match status" value="1"/>
</dbReference>
<dbReference type="OrthoDB" id="2593073at2759"/>
<name>A0A0D8JTI1_COCIM</name>
<dbReference type="GeneID" id="24164112"/>
<evidence type="ECO:0000313" key="6">
    <source>
        <dbReference type="EMBL" id="KJF60449.1"/>
    </source>
</evidence>
<dbReference type="Gene3D" id="1.20.5.170">
    <property type="match status" value="1"/>
</dbReference>
<dbReference type="KEGG" id="cim:CIMG_12388"/>
<dbReference type="SUPFAM" id="SSF57959">
    <property type="entry name" value="Leucine zipper domain"/>
    <property type="match status" value="1"/>
</dbReference>
<organism evidence="6 7">
    <name type="scientific">Coccidioides immitis (strain RS)</name>
    <name type="common">Valley fever fungus</name>
    <dbReference type="NCBI Taxonomy" id="246410"/>
    <lineage>
        <taxon>Eukaryota</taxon>
        <taxon>Fungi</taxon>
        <taxon>Dikarya</taxon>
        <taxon>Ascomycota</taxon>
        <taxon>Pezizomycotina</taxon>
        <taxon>Eurotiomycetes</taxon>
        <taxon>Eurotiomycetidae</taxon>
        <taxon>Onygenales</taxon>
        <taxon>Onygenaceae</taxon>
        <taxon>Coccidioides</taxon>
    </lineage>
</organism>
<feature type="coiled-coil region" evidence="3">
    <location>
        <begin position="118"/>
        <end position="166"/>
    </location>
</feature>
<dbReference type="CDD" id="cd14688">
    <property type="entry name" value="bZIP_YAP"/>
    <property type="match status" value="1"/>
</dbReference>
<dbReference type="InterPro" id="IPR046347">
    <property type="entry name" value="bZIP_sf"/>
</dbReference>
<feature type="compositionally biased region" description="Polar residues" evidence="4">
    <location>
        <begin position="89"/>
        <end position="101"/>
    </location>
</feature>
<keyword evidence="3" id="KW-0175">Coiled coil</keyword>
<protein>
    <recommendedName>
        <fullName evidence="5">BZIP domain-containing protein</fullName>
    </recommendedName>
</protein>
<dbReference type="GO" id="GO:0001228">
    <property type="term" value="F:DNA-binding transcription activator activity, RNA polymerase II-specific"/>
    <property type="evidence" value="ECO:0007669"/>
    <property type="project" value="TreeGrafter"/>
</dbReference>
<reference evidence="7" key="1">
    <citation type="journal article" date="2009" name="Genome Res.">
        <title>Comparative genomic analyses of the human fungal pathogens Coccidioides and their relatives.</title>
        <authorList>
            <person name="Sharpton T.J."/>
            <person name="Stajich J.E."/>
            <person name="Rounsley S.D."/>
            <person name="Gardner M.J."/>
            <person name="Wortman J.R."/>
            <person name="Jordar V.S."/>
            <person name="Maiti R."/>
            <person name="Kodira C.D."/>
            <person name="Neafsey D.E."/>
            <person name="Zeng Q."/>
            <person name="Hung C.-Y."/>
            <person name="McMahan C."/>
            <person name="Muszewska A."/>
            <person name="Grynberg M."/>
            <person name="Mandel M.A."/>
            <person name="Kellner E.M."/>
            <person name="Barker B.M."/>
            <person name="Galgiani J.N."/>
            <person name="Orbach M.J."/>
            <person name="Kirkland T.N."/>
            <person name="Cole G.T."/>
            <person name="Henn M.R."/>
            <person name="Birren B.W."/>
            <person name="Taylor J.W."/>
        </authorList>
    </citation>
    <scope>NUCLEOTIDE SEQUENCE [LARGE SCALE GENOMIC DNA]</scope>
    <source>
        <strain evidence="7">RS</strain>
    </source>
</reference>